<name>A0A806JYT8_9BACT</name>
<evidence type="ECO:0000256" key="1">
    <source>
        <dbReference type="SAM" id="MobiDB-lite"/>
    </source>
</evidence>
<proteinExistence type="predicted"/>
<reference evidence="3" key="1">
    <citation type="submission" date="2012-03" db="EMBL/GenBank/DDBJ databases">
        <title>Functional metagenomics reveals considerable lignocellulase gene clusters in the gut microbiome of a wood-feeding higher termite.</title>
        <authorList>
            <person name="Liu N."/>
        </authorList>
    </citation>
    <scope>NUCLEOTIDE SEQUENCE</scope>
</reference>
<dbReference type="AlphaFoldDB" id="A0A806JYT8"/>
<feature type="region of interest" description="Disordered" evidence="1">
    <location>
        <begin position="62"/>
        <end position="92"/>
    </location>
</feature>
<feature type="chain" id="PRO_5032506153" description="CotH protein" evidence="2">
    <location>
        <begin position="21"/>
        <end position="589"/>
    </location>
</feature>
<keyword evidence="2" id="KW-0732">Signal</keyword>
<dbReference type="Pfam" id="PF08757">
    <property type="entry name" value="CotH"/>
    <property type="match status" value="1"/>
</dbReference>
<feature type="compositionally biased region" description="Basic and acidic residues" evidence="1">
    <location>
        <begin position="80"/>
        <end position="89"/>
    </location>
</feature>
<accession>A0A806JYT8</accession>
<evidence type="ECO:0000256" key="2">
    <source>
        <dbReference type="SAM" id="SignalP"/>
    </source>
</evidence>
<sequence>MKTLFKILAFTAVMASSLLAQNFSKETLLATGIPVIEINTENNAGINKENYTNLSSFTLTDPKDSRNNISRTKSSAAKPDQNRPADQIKGRGNASWAKPEWNLNYPKKPYRLRFTEQLQVLGLPEARNWILLAEYRDPTFLYNAIAFEIARSALEMPFTHHYQHVHLFLNNDYKGLYGLTEHKQVHKNRINIDPDEGWYVNIDSYYDEEPKFMTQQYNLPVMIKSPKPDGAANMSNTAYNFVRNDWNEFTNLMASGNFPESGYRDLIDINSLVDYLIVNEITRNEELGNDGNIRSVFSYKDRGKKITMGPVWDFDCGFGYNYQSTHTYFMSYMQFITKHPFLRRFYDDPVFKTRFRERWNEKHSKFTSISGFIDNASQKIRDAVAKDTERWYREGNRDQNSGYVSFEYNNNYSDAINNLKSWLNNRISWLNTEINNAYQGTINISSAAITLSETSYVYDGTAKRPQATVESYGKILTEGTHYNLAYSNNTDIGNATVTVTGMGDYYSGSKNASFAIVSLSPSSSSSEEITSIYTPPFGHPSTRGELSNTTNHLPLTTYYNLKGEPLGAQKPAVPGVYLEKTENSLRKYL</sequence>
<dbReference type="InterPro" id="IPR014867">
    <property type="entry name" value="Spore_coat_CotH_CotH2/3/7"/>
</dbReference>
<evidence type="ECO:0000313" key="3">
    <source>
        <dbReference type="EMBL" id="AGS52195.1"/>
    </source>
</evidence>
<organism evidence="3">
    <name type="scientific">uncultured bacterium contig00052</name>
    <dbReference type="NCBI Taxonomy" id="1181536"/>
    <lineage>
        <taxon>Bacteria</taxon>
        <taxon>environmental samples</taxon>
    </lineage>
</organism>
<evidence type="ECO:0008006" key="4">
    <source>
        <dbReference type="Google" id="ProtNLM"/>
    </source>
</evidence>
<protein>
    <recommendedName>
        <fullName evidence="4">CotH protein</fullName>
    </recommendedName>
</protein>
<feature type="signal peptide" evidence="2">
    <location>
        <begin position="1"/>
        <end position="20"/>
    </location>
</feature>
<dbReference type="EMBL" id="JQ844185">
    <property type="protein sequence ID" value="AGS52195.1"/>
    <property type="molecule type" value="Genomic_DNA"/>
</dbReference>